<proteinExistence type="predicted"/>
<accession>A0ABW4JBL1</accession>
<dbReference type="RefSeq" id="WP_263853580.1">
    <property type="nucleotide sequence ID" value="NZ_JBHTOP010000029.1"/>
</dbReference>
<dbReference type="Proteomes" id="UP001597267">
    <property type="component" value="Unassembled WGS sequence"/>
</dbReference>
<evidence type="ECO:0000313" key="2">
    <source>
        <dbReference type="Proteomes" id="UP001597267"/>
    </source>
</evidence>
<gene>
    <name evidence="1" type="ORF">ACFQ5M_13590</name>
</gene>
<comment type="caution">
    <text evidence="1">The sequence shown here is derived from an EMBL/GenBank/DDBJ whole genome shotgun (WGS) entry which is preliminary data.</text>
</comment>
<sequence length="58" mass="5898">MKSSTETACDLAVSTASLTTCCQGDLTGNESRSAVKADFTAIGFTHGLPVTGSDSEAR</sequence>
<reference evidence="2" key="1">
    <citation type="journal article" date="2019" name="Int. J. Syst. Evol. Microbiol.">
        <title>The Global Catalogue of Microorganisms (GCM) 10K type strain sequencing project: providing services to taxonomists for standard genome sequencing and annotation.</title>
        <authorList>
            <consortium name="The Broad Institute Genomics Platform"/>
            <consortium name="The Broad Institute Genome Sequencing Center for Infectious Disease"/>
            <person name="Wu L."/>
            <person name="Ma J."/>
        </authorList>
    </citation>
    <scope>NUCLEOTIDE SEQUENCE [LARGE SCALE GENOMIC DNA]</scope>
    <source>
        <strain evidence="2">CCM 8896</strain>
    </source>
</reference>
<organism evidence="1 2">
    <name type="scientific">Agrilactobacillus yilanensis</name>
    <dbReference type="NCBI Taxonomy" id="2485997"/>
    <lineage>
        <taxon>Bacteria</taxon>
        <taxon>Bacillati</taxon>
        <taxon>Bacillota</taxon>
        <taxon>Bacilli</taxon>
        <taxon>Lactobacillales</taxon>
        <taxon>Lactobacillaceae</taxon>
        <taxon>Agrilactobacillus</taxon>
    </lineage>
</organism>
<protein>
    <submittedName>
        <fullName evidence="1">Uncharacterized protein</fullName>
    </submittedName>
</protein>
<name>A0ABW4JBL1_9LACO</name>
<dbReference type="EMBL" id="JBHTOP010000029">
    <property type="protein sequence ID" value="MFD1673089.1"/>
    <property type="molecule type" value="Genomic_DNA"/>
</dbReference>
<evidence type="ECO:0000313" key="1">
    <source>
        <dbReference type="EMBL" id="MFD1673089.1"/>
    </source>
</evidence>
<keyword evidence="2" id="KW-1185">Reference proteome</keyword>